<dbReference type="RefSeq" id="WP_014438621.1">
    <property type="nucleotide sequence ID" value="NC_017081.1"/>
</dbReference>
<dbReference type="Proteomes" id="UP000007881">
    <property type="component" value="Plasmid pPSMK1"/>
</dbReference>
<evidence type="ECO:0000256" key="1">
    <source>
        <dbReference type="SAM" id="MobiDB-lite"/>
    </source>
</evidence>
<organism evidence="2 3">
    <name type="scientific">Phycisphaera mikurensis (strain NBRC 102666 / KCTC 22515 / FYK2301M01)</name>
    <dbReference type="NCBI Taxonomy" id="1142394"/>
    <lineage>
        <taxon>Bacteria</taxon>
        <taxon>Pseudomonadati</taxon>
        <taxon>Planctomycetota</taxon>
        <taxon>Phycisphaerae</taxon>
        <taxon>Phycisphaerales</taxon>
        <taxon>Phycisphaeraceae</taxon>
        <taxon>Phycisphaera</taxon>
    </lineage>
</organism>
<dbReference type="EMBL" id="AP012339">
    <property type="protein sequence ID" value="BAM05418.1"/>
    <property type="molecule type" value="Genomic_DNA"/>
</dbReference>
<geneLocation type="plasmid" evidence="2 3">
    <name>pPSMK1</name>
</geneLocation>
<keyword evidence="3" id="KW-1185">Reference proteome</keyword>
<accession>I0IJI0</accession>
<name>I0IJI0_PHYMF</name>
<evidence type="ECO:0000313" key="3">
    <source>
        <dbReference type="Proteomes" id="UP000007881"/>
    </source>
</evidence>
<sequence length="329" mass="36074">MTDSLNPSFDPRMYETAAADKAFADRHFAVELASSPVIARLADDARRMKELHDRIASTTRWYTGADAMFAARVTDDLKQFQQLRDASTISNTTELLATRLDETLQRGMEQTAWIAEASRRMEGILRSDAILDRIDESISRMARAQESVDLTRLVASARPLVDRLDHHNLAGTVDTLLKRAFADQAGVEAINALLDQMPMTDAGDDPTVDEVEAAVEAVAALDEDMEREGKGPPEGTAWNATVEAATRIGRFLIPRSFPGVLRDYIYVEIIRFVVEAGVATMTNQATELEAVDHLLGSPAPEAVKSPAPAPEPEARESSAHPPATDSEWM</sequence>
<dbReference type="KEGG" id="phm:PSMK_p00560"/>
<dbReference type="AlphaFoldDB" id="I0IJI0"/>
<reference evidence="2 3" key="1">
    <citation type="submission" date="2012-02" db="EMBL/GenBank/DDBJ databases">
        <title>Complete genome sequence of Phycisphaera mikurensis NBRC 102666.</title>
        <authorList>
            <person name="Ankai A."/>
            <person name="Hosoyama A."/>
            <person name="Terui Y."/>
            <person name="Sekine M."/>
            <person name="Fukai R."/>
            <person name="Kato Y."/>
            <person name="Nakamura S."/>
            <person name="Yamada-Narita S."/>
            <person name="Kawakoshi A."/>
            <person name="Fukunaga Y."/>
            <person name="Yamazaki S."/>
            <person name="Fujita N."/>
        </authorList>
    </citation>
    <scope>NUCLEOTIDE SEQUENCE [LARGE SCALE GENOMIC DNA]</scope>
    <source>
        <strain evidence="3">NBRC 102666 / KCTC 22515 / FYK2301M01</strain>
        <plasmid evidence="2 3">pPSMK1</plasmid>
    </source>
</reference>
<protein>
    <submittedName>
        <fullName evidence="2">Uncharacterized protein</fullName>
    </submittedName>
</protein>
<keyword evidence="2" id="KW-0614">Plasmid</keyword>
<dbReference type="HOGENOM" id="CLU_844276_0_0_0"/>
<evidence type="ECO:0000313" key="2">
    <source>
        <dbReference type="EMBL" id="BAM05418.1"/>
    </source>
</evidence>
<feature type="region of interest" description="Disordered" evidence="1">
    <location>
        <begin position="298"/>
        <end position="329"/>
    </location>
</feature>
<gene>
    <name evidence="2" type="ordered locus">PSMK_p00560</name>
</gene>
<proteinExistence type="predicted"/>